<feature type="region of interest" description="Disordered" evidence="1">
    <location>
        <begin position="74"/>
        <end position="104"/>
    </location>
</feature>
<proteinExistence type="predicted"/>
<name>A0A1G4BG86_9PEZI</name>
<dbReference type="OrthoDB" id="10471751at2759"/>
<dbReference type="Proteomes" id="UP000176998">
    <property type="component" value="Unassembled WGS sequence"/>
</dbReference>
<dbReference type="EMBL" id="MJBS01000028">
    <property type="protein sequence ID" value="OHF00368.1"/>
    <property type="molecule type" value="Genomic_DNA"/>
</dbReference>
<reference evidence="2 3" key="1">
    <citation type="submission" date="2016-09" db="EMBL/GenBank/DDBJ databases">
        <authorList>
            <person name="Capua I."/>
            <person name="De Benedictis P."/>
            <person name="Joannis T."/>
            <person name="Lombin L.H."/>
            <person name="Cattoli G."/>
        </authorList>
    </citation>
    <scope>NUCLEOTIDE SEQUENCE [LARGE SCALE GENOMIC DNA]</scope>
    <source>
        <strain evidence="2 3">IMI 309357</strain>
    </source>
</reference>
<protein>
    <submittedName>
        <fullName evidence="2">Uncharacterized protein</fullName>
    </submittedName>
</protein>
<gene>
    <name evidence="2" type="ORF">CORC01_04349</name>
</gene>
<dbReference type="GeneID" id="34557507"/>
<accession>A0A1G4BG86</accession>
<dbReference type="AlphaFoldDB" id="A0A1G4BG86"/>
<dbReference type="RefSeq" id="XP_022477512.1">
    <property type="nucleotide sequence ID" value="XM_022615997.1"/>
</dbReference>
<evidence type="ECO:0000256" key="1">
    <source>
        <dbReference type="SAM" id="MobiDB-lite"/>
    </source>
</evidence>
<keyword evidence="3" id="KW-1185">Reference proteome</keyword>
<sequence length="120" mass="12977">MRCFPSSFSPGANDAISRVADGGPGSWRGLLGRCMFAGQGKLAGSGAVDRHSGYERERTDLLVSPAKRSEFANPVYEAHCSTGPRERERSEGMPHSSEARPVQGLVEGWPAGIHSRIEFF</sequence>
<comment type="caution">
    <text evidence="2">The sequence shown here is derived from an EMBL/GenBank/DDBJ whole genome shotgun (WGS) entry which is preliminary data.</text>
</comment>
<organism evidence="2 3">
    <name type="scientific">Colletotrichum orchidophilum</name>
    <dbReference type="NCBI Taxonomy" id="1209926"/>
    <lineage>
        <taxon>Eukaryota</taxon>
        <taxon>Fungi</taxon>
        <taxon>Dikarya</taxon>
        <taxon>Ascomycota</taxon>
        <taxon>Pezizomycotina</taxon>
        <taxon>Sordariomycetes</taxon>
        <taxon>Hypocreomycetidae</taxon>
        <taxon>Glomerellales</taxon>
        <taxon>Glomerellaceae</taxon>
        <taxon>Colletotrichum</taxon>
    </lineage>
</organism>
<evidence type="ECO:0000313" key="3">
    <source>
        <dbReference type="Proteomes" id="UP000176998"/>
    </source>
</evidence>
<evidence type="ECO:0000313" key="2">
    <source>
        <dbReference type="EMBL" id="OHF00368.1"/>
    </source>
</evidence>